<dbReference type="NCBIfam" id="TIGR01322">
    <property type="entry name" value="scrB_fam"/>
    <property type="match status" value="1"/>
</dbReference>
<comment type="catalytic activity">
    <reaction evidence="8">
        <text>Hydrolysis of terminal non-reducing beta-D-fructofuranoside residues in beta-D-fructofuranosides.</text>
        <dbReference type="EC" id="3.2.1.26"/>
    </reaction>
</comment>
<keyword evidence="6 8" id="KW-0326">Glycosidase</keyword>
<dbReference type="EC" id="3.2.1.26" evidence="3 8"/>
<evidence type="ECO:0000256" key="3">
    <source>
        <dbReference type="ARBA" id="ARBA00012758"/>
    </source>
</evidence>
<evidence type="ECO:0000256" key="6">
    <source>
        <dbReference type="ARBA" id="ARBA00023295"/>
    </source>
</evidence>
<dbReference type="Gene3D" id="2.60.120.560">
    <property type="entry name" value="Exo-inulinase, domain 1"/>
    <property type="match status" value="1"/>
</dbReference>
<dbReference type="InterPro" id="IPR013148">
    <property type="entry name" value="Glyco_hydro_32_N"/>
</dbReference>
<evidence type="ECO:0000313" key="12">
    <source>
        <dbReference type="EMBL" id="MCU5746158.1"/>
    </source>
</evidence>
<dbReference type="InterPro" id="IPR001362">
    <property type="entry name" value="Glyco_hydro_32"/>
</dbReference>
<dbReference type="InterPro" id="IPR013189">
    <property type="entry name" value="Glyco_hydro_32_C"/>
</dbReference>
<dbReference type="SMART" id="SM00640">
    <property type="entry name" value="Glyco_32"/>
    <property type="match status" value="1"/>
</dbReference>
<evidence type="ECO:0000256" key="8">
    <source>
        <dbReference type="RuleBase" id="RU362110"/>
    </source>
</evidence>
<evidence type="ECO:0000313" key="13">
    <source>
        <dbReference type="Proteomes" id="UP001209553"/>
    </source>
</evidence>
<dbReference type="SUPFAM" id="SSF75005">
    <property type="entry name" value="Arabinanase/levansucrase/invertase"/>
    <property type="match status" value="1"/>
</dbReference>
<comment type="caution">
    <text evidence="12">The sequence shown here is derived from an EMBL/GenBank/DDBJ whole genome shotgun (WGS) entry which is preliminary data.</text>
</comment>
<sequence>MNTWSREERYQSLDDVTPVTLEALKEQVASSAYRQTYHIQPETGLLNHPSGLTFYQGTYYVSHQWFPLGAVHGLKYWFNYTSKDLVHFEPQGPLIQPDSEYDSHGAFSGSAFQYNGELYYMYTGNHRDKEWKRNPSQMLAKMDSKGSINKFPKPVISGAPTGYTDQLRDPKVFQKDNSYYAILGAQNIDYRGRLLLYRTEDIVNWQFLGEVKTQLDHFGSLWECPDYFDLDGHDVLLFCSQRTGPDGERGRKSYQSGYVIGQFDIEQLSFNHGEFNELDHGYDFYAPQTFVDESGNRVLIGWMGMPATTYPTDDEGWAHCLTLPRILNIEEGQLKQRPIPQLKKLRRNKETALGYANKFERQLMPYDGTQYELIIDILDNEATELYFELRTSKDESTLISYNTHTQHLSLDRSESGALPKPVEVTNRTTRLVNPLTQLHIFVDTSSIEIFCNDGERVLSSRIFPSKASNGIKASTESGQVYLKFTKYELSSDAQQEG</sequence>
<feature type="domain" description="Glycosyl hydrolase family 32 C-terminal" evidence="11">
    <location>
        <begin position="342"/>
        <end position="481"/>
    </location>
</feature>
<comment type="similarity">
    <text evidence="2 8">Belongs to the glycosyl hydrolase 32 family.</text>
</comment>
<evidence type="ECO:0000256" key="7">
    <source>
        <dbReference type="ARBA" id="ARBA00033367"/>
    </source>
</evidence>
<evidence type="ECO:0000256" key="1">
    <source>
        <dbReference type="ARBA" id="ARBA00004914"/>
    </source>
</evidence>
<dbReference type="Proteomes" id="UP001209553">
    <property type="component" value="Unassembled WGS sequence"/>
</dbReference>
<dbReference type="InterPro" id="IPR013320">
    <property type="entry name" value="ConA-like_dom_sf"/>
</dbReference>
<name>A0ABT2QQA7_9STAP</name>
<dbReference type="Gene3D" id="2.115.10.20">
    <property type="entry name" value="Glycosyl hydrolase domain, family 43"/>
    <property type="match status" value="1"/>
</dbReference>
<keyword evidence="9" id="KW-0963">Cytoplasm</keyword>
<evidence type="ECO:0000259" key="10">
    <source>
        <dbReference type="Pfam" id="PF00251"/>
    </source>
</evidence>
<comment type="pathway">
    <text evidence="1 9">Glycan biosynthesis; sucrose metabolism.</text>
</comment>
<dbReference type="PANTHER" id="PTHR43101:SF1">
    <property type="entry name" value="BETA-FRUCTOSIDASE"/>
    <property type="match status" value="1"/>
</dbReference>
<evidence type="ECO:0000259" key="11">
    <source>
        <dbReference type="Pfam" id="PF08244"/>
    </source>
</evidence>
<dbReference type="InterPro" id="IPR023296">
    <property type="entry name" value="Glyco_hydro_beta-prop_sf"/>
</dbReference>
<evidence type="ECO:0000256" key="4">
    <source>
        <dbReference type="ARBA" id="ARBA00019623"/>
    </source>
</evidence>
<dbReference type="EMBL" id="JAOPKZ010000008">
    <property type="protein sequence ID" value="MCU5746158.1"/>
    <property type="molecule type" value="Genomic_DNA"/>
</dbReference>
<dbReference type="InterPro" id="IPR006232">
    <property type="entry name" value="Suc6P_hydrolase"/>
</dbReference>
<feature type="domain" description="Glycosyl hydrolase family 32 N-terminal" evidence="10">
    <location>
        <begin position="38"/>
        <end position="338"/>
    </location>
</feature>
<dbReference type="PANTHER" id="PTHR43101">
    <property type="entry name" value="BETA-FRUCTOSIDASE"/>
    <property type="match status" value="1"/>
</dbReference>
<evidence type="ECO:0000256" key="5">
    <source>
        <dbReference type="ARBA" id="ARBA00022801"/>
    </source>
</evidence>
<keyword evidence="5 8" id="KW-0378">Hydrolase</keyword>
<evidence type="ECO:0000256" key="9">
    <source>
        <dbReference type="RuleBase" id="RU365015"/>
    </source>
</evidence>
<evidence type="ECO:0000256" key="2">
    <source>
        <dbReference type="ARBA" id="ARBA00009902"/>
    </source>
</evidence>
<proteinExistence type="inferred from homology"/>
<reference evidence="12 13" key="1">
    <citation type="journal article" date="2023" name="Int. J. Syst. Evol. Microbiol.">
        <title>Streptococcus sciuri sp. nov., Staphylococcus marylandisciuri sp. nov. and Staphylococcus americanisciuri sp. nov., isolated from faeces of eastern grey squirrel (Sciurus carolinensis).</title>
        <authorList>
            <person name="Volokhov D.V."/>
            <person name="Zagorodnyaya T.A."/>
            <person name="Furtak V.A."/>
            <person name="Nattanmai G."/>
            <person name="Randall L."/>
            <person name="Jose S."/>
            <person name="Gao Y."/>
            <person name="Eisenberg T."/>
            <person name="Delmonte P."/>
            <person name="Blom J."/>
            <person name="Mitchell K.K."/>
        </authorList>
    </citation>
    <scope>NUCLEOTIDE SEQUENCE [LARGE SCALE GENOMIC DNA]</scope>
    <source>
        <strain evidence="12 13">SQ8-PEA</strain>
    </source>
</reference>
<dbReference type="RefSeq" id="WP_262855696.1">
    <property type="nucleotide sequence ID" value="NZ_JAOPKZ010000008.1"/>
</dbReference>
<dbReference type="GO" id="GO:0004564">
    <property type="term" value="F:beta-fructofuranosidase activity"/>
    <property type="evidence" value="ECO:0007669"/>
    <property type="project" value="UniProtKB-EC"/>
</dbReference>
<gene>
    <name evidence="12" type="ORF">N9R04_05415</name>
</gene>
<comment type="function">
    <text evidence="9">Enables the bacterium to metabolize sucrose as a sole carbon source.</text>
</comment>
<keyword evidence="13" id="KW-1185">Reference proteome</keyword>
<dbReference type="Pfam" id="PF00251">
    <property type="entry name" value="Glyco_hydro_32N"/>
    <property type="match status" value="1"/>
</dbReference>
<dbReference type="Pfam" id="PF08244">
    <property type="entry name" value="Glyco_hydro_32C"/>
    <property type="match status" value="1"/>
</dbReference>
<keyword evidence="9" id="KW-0119">Carbohydrate metabolism</keyword>
<accession>A0ABT2QQA7</accession>
<dbReference type="InterPro" id="IPR051214">
    <property type="entry name" value="GH32_Enzymes"/>
</dbReference>
<protein>
    <recommendedName>
        <fullName evidence="4 8">Sucrose-6-phosphate hydrolase</fullName>
        <ecNumber evidence="3 8">3.2.1.26</ecNumber>
    </recommendedName>
    <alternativeName>
        <fullName evidence="7 9">Invertase</fullName>
    </alternativeName>
</protein>
<dbReference type="CDD" id="cd18623">
    <property type="entry name" value="GH32_ScrB-like"/>
    <property type="match status" value="1"/>
</dbReference>
<dbReference type="SUPFAM" id="SSF49899">
    <property type="entry name" value="Concanavalin A-like lectins/glucanases"/>
    <property type="match status" value="1"/>
</dbReference>
<organism evidence="12 13">
    <name type="scientific">Staphylococcus marylandisciuri</name>
    <dbReference type="NCBI Taxonomy" id="2981529"/>
    <lineage>
        <taxon>Bacteria</taxon>
        <taxon>Bacillati</taxon>
        <taxon>Bacillota</taxon>
        <taxon>Bacilli</taxon>
        <taxon>Bacillales</taxon>
        <taxon>Staphylococcaceae</taxon>
        <taxon>Staphylococcus</taxon>
    </lineage>
</organism>
<comment type="subcellular location">
    <subcellularLocation>
        <location evidence="9">Cytoplasm</location>
    </subcellularLocation>
</comment>